<evidence type="ECO:0000313" key="1">
    <source>
        <dbReference type="Proteomes" id="UP000887576"/>
    </source>
</evidence>
<dbReference type="Proteomes" id="UP000887576">
    <property type="component" value="Unplaced"/>
</dbReference>
<evidence type="ECO:0000313" key="2">
    <source>
        <dbReference type="WBParaSite" id="JU765_v2.g17559.t1"/>
    </source>
</evidence>
<protein>
    <submittedName>
        <fullName evidence="2">Uncharacterized protein</fullName>
    </submittedName>
</protein>
<organism evidence="1 2">
    <name type="scientific">Panagrolaimus sp. JU765</name>
    <dbReference type="NCBI Taxonomy" id="591449"/>
    <lineage>
        <taxon>Eukaryota</taxon>
        <taxon>Metazoa</taxon>
        <taxon>Ecdysozoa</taxon>
        <taxon>Nematoda</taxon>
        <taxon>Chromadorea</taxon>
        <taxon>Rhabditida</taxon>
        <taxon>Tylenchina</taxon>
        <taxon>Panagrolaimomorpha</taxon>
        <taxon>Panagrolaimoidea</taxon>
        <taxon>Panagrolaimidae</taxon>
        <taxon>Panagrolaimus</taxon>
    </lineage>
</organism>
<reference evidence="2" key="1">
    <citation type="submission" date="2022-11" db="UniProtKB">
        <authorList>
            <consortium name="WormBaseParasite"/>
        </authorList>
    </citation>
    <scope>IDENTIFICATION</scope>
</reference>
<sequence length="534" mass="60401">MAGKLVSTYLVFGLSIRYHCSTDPHPMQVNIPNRDAMKGRHTSGSVRTRAIKAFQLLPQIAECIVLINGNLSTASLVKVVVDEAQNYAKKVVVISISVAKAAYALRQVDETRVQIGNRLMIIFLIQDIVEFMVLERGSKKFHAILRLFADVEDAKRIYLAERPEHVAVLFAAGDERRVGQIVDQIPNPQLIDFKRYIPNPQLIDFKRYVFLLNNGGLDKAWGEVGEYGNWDIANFSSGLDAVPYKREQKPQQLVHFGAEFPFSVKPISIKFGHYIHYAPETVDSYEKVSLENRPVHDRCFLPEDVNKTVVCFDENGIPFTDINEQPSNSKSFYSAEDCRTKIQQLNLDSPPEDPSPSSFSETLEISSSTKNEVLKDKVEIILNSNGKCAVSVTKNGKNDEEWIPMYVSFKTGVAAVGFSAIEDFKTDPEFVIFDILELFGKKYSEIKMNPKWRFKLERDNNDDFIISFRTPARRRECNTETILAVILLALKDLAKSKLGEDDVSVRTNFKMTENQKSTLKAACEKAGVIFPEFN</sequence>
<name>A0AC34QLX3_9BILA</name>
<dbReference type="WBParaSite" id="JU765_v2.g17559.t1">
    <property type="protein sequence ID" value="JU765_v2.g17559.t1"/>
    <property type="gene ID" value="JU765_v2.g17559"/>
</dbReference>
<proteinExistence type="predicted"/>
<accession>A0AC34QLX3</accession>